<dbReference type="EMBL" id="CP110230">
    <property type="protein sequence ID" value="UZD41842.1"/>
    <property type="molecule type" value="Genomic_DNA"/>
</dbReference>
<evidence type="ECO:0000313" key="2">
    <source>
        <dbReference type="Proteomes" id="UP001163262"/>
    </source>
</evidence>
<dbReference type="Proteomes" id="UP001163262">
    <property type="component" value="Chromosome"/>
</dbReference>
<organism evidence="1 2">
    <name type="scientific">Capnocytophaga ochracea</name>
    <dbReference type="NCBI Taxonomy" id="1018"/>
    <lineage>
        <taxon>Bacteria</taxon>
        <taxon>Pseudomonadati</taxon>
        <taxon>Bacteroidota</taxon>
        <taxon>Flavobacteriia</taxon>
        <taxon>Flavobacteriales</taxon>
        <taxon>Flavobacteriaceae</taxon>
        <taxon>Capnocytophaga</taxon>
    </lineage>
</organism>
<gene>
    <name evidence="1" type="ORF">OL231_04680</name>
</gene>
<name>A0AA46W9P7_CAPOC</name>
<accession>A0AA46W9P7</accession>
<dbReference type="RefSeq" id="WP_264860908.1">
    <property type="nucleotide sequence ID" value="NZ_CP110230.1"/>
</dbReference>
<sequence length="44" mass="5046">MALQWLYSGFTVGLQWVYSGSTVGLHRTINSLKPESRWAHLLIQ</sequence>
<reference evidence="1" key="1">
    <citation type="submission" date="2022-10" db="EMBL/GenBank/DDBJ databases">
        <title>Complete genome sequence of Capnocytophaga ochracea KCOM 2812 isolated from actinomycosis lesion.</title>
        <authorList>
            <person name="Kook J.-K."/>
            <person name="Park S.-N."/>
            <person name="Lim Y.K."/>
        </authorList>
    </citation>
    <scope>NUCLEOTIDE SEQUENCE</scope>
    <source>
        <strain evidence="1">KCOM 28121</strain>
    </source>
</reference>
<protein>
    <submittedName>
        <fullName evidence="1">Uncharacterized protein</fullName>
    </submittedName>
</protein>
<dbReference type="AlphaFoldDB" id="A0AA46W9P7"/>
<evidence type="ECO:0000313" key="1">
    <source>
        <dbReference type="EMBL" id="UZD41842.1"/>
    </source>
</evidence>
<proteinExistence type="predicted"/>